<gene>
    <name evidence="2" type="ORF">GCM10009775_32840</name>
</gene>
<dbReference type="Proteomes" id="UP001501343">
    <property type="component" value="Unassembled WGS sequence"/>
</dbReference>
<evidence type="ECO:0000313" key="2">
    <source>
        <dbReference type="EMBL" id="GAA1938193.1"/>
    </source>
</evidence>
<dbReference type="InterPro" id="IPR036597">
    <property type="entry name" value="Fido-like_dom_sf"/>
</dbReference>
<keyword evidence="3" id="KW-1185">Reference proteome</keyword>
<protein>
    <recommendedName>
        <fullName evidence="1">Fido domain-containing protein</fullName>
    </recommendedName>
</protein>
<sequence length="458" mass="51047">MTERPDLPYREITSYRDGWLAEISYFPDTMENEPTDDQDALQTLLRAAAFETGAVEDLYQSERGATRMIAEEDEGWEDALAHAGAGAGDHFKDQLNAYEFARDYAHGAGEHPINEALIREVHTIATASQTTYDTDAGPKPLHHGEYKRSANYVVDRFGRRKWYCPHERLPAELRATIDIYRELETRNAAPTDKARVLSALLHWAIAHIHPFEDGNGRVARIVASIPTIRGNDVPVLVFKDQKNAYLQALDEADAGEPRAFIGYTLGRIRSVIAWRRHLIEAREEVSFDSLSAQLAEILAAQEGQNTEPLQIVLTRVGEYLRRAVKERLQAFANRNAATVQVAYPVYWEGEMDLTPTATDNLVEYATAHLSTETPLPAHANSRVSVGILTGTRDVTTIVGNDILTLPFEACSPTLTNEAIIQLDLHAQAGTLRLAKAFVDEVKRTARAKGSLPFEHKPL</sequence>
<comment type="caution">
    <text evidence="2">The sequence shown here is derived from an EMBL/GenBank/DDBJ whole genome shotgun (WGS) entry which is preliminary data.</text>
</comment>
<name>A0ABP5B9U2_9MICO</name>
<reference evidence="3" key="1">
    <citation type="journal article" date="2019" name="Int. J. Syst. Evol. Microbiol.">
        <title>The Global Catalogue of Microorganisms (GCM) 10K type strain sequencing project: providing services to taxonomists for standard genome sequencing and annotation.</title>
        <authorList>
            <consortium name="The Broad Institute Genomics Platform"/>
            <consortium name="The Broad Institute Genome Sequencing Center for Infectious Disease"/>
            <person name="Wu L."/>
            <person name="Ma J."/>
        </authorList>
    </citation>
    <scope>NUCLEOTIDE SEQUENCE [LARGE SCALE GENOMIC DNA]</scope>
    <source>
        <strain evidence="3">JCM 14900</strain>
    </source>
</reference>
<dbReference type="InterPro" id="IPR040198">
    <property type="entry name" value="Fido_containing"/>
</dbReference>
<dbReference type="Pfam" id="PF02661">
    <property type="entry name" value="Fic"/>
    <property type="match status" value="1"/>
</dbReference>
<dbReference type="RefSeq" id="WP_248152104.1">
    <property type="nucleotide sequence ID" value="NZ_BAAAOF010000008.1"/>
</dbReference>
<dbReference type="SUPFAM" id="SSF140931">
    <property type="entry name" value="Fic-like"/>
    <property type="match status" value="1"/>
</dbReference>
<dbReference type="PANTHER" id="PTHR13504">
    <property type="entry name" value="FIDO DOMAIN-CONTAINING PROTEIN DDB_G0283145"/>
    <property type="match status" value="1"/>
</dbReference>
<organism evidence="2 3">
    <name type="scientific">Microbacterium aoyamense</name>
    <dbReference type="NCBI Taxonomy" id="344166"/>
    <lineage>
        <taxon>Bacteria</taxon>
        <taxon>Bacillati</taxon>
        <taxon>Actinomycetota</taxon>
        <taxon>Actinomycetes</taxon>
        <taxon>Micrococcales</taxon>
        <taxon>Microbacteriaceae</taxon>
        <taxon>Microbacterium</taxon>
    </lineage>
</organism>
<dbReference type="PANTHER" id="PTHR13504:SF38">
    <property type="entry name" value="FIDO DOMAIN-CONTAINING PROTEIN"/>
    <property type="match status" value="1"/>
</dbReference>
<dbReference type="PROSITE" id="PS51459">
    <property type="entry name" value="FIDO"/>
    <property type="match status" value="1"/>
</dbReference>
<dbReference type="InterPro" id="IPR003812">
    <property type="entry name" value="Fido"/>
</dbReference>
<dbReference type="Gene3D" id="1.10.3290.10">
    <property type="entry name" value="Fido-like domain"/>
    <property type="match status" value="1"/>
</dbReference>
<evidence type="ECO:0000313" key="3">
    <source>
        <dbReference type="Proteomes" id="UP001501343"/>
    </source>
</evidence>
<feature type="domain" description="Fido" evidence="1">
    <location>
        <begin position="113"/>
        <end position="266"/>
    </location>
</feature>
<proteinExistence type="predicted"/>
<accession>A0ABP5B9U2</accession>
<evidence type="ECO:0000259" key="1">
    <source>
        <dbReference type="PROSITE" id="PS51459"/>
    </source>
</evidence>
<dbReference type="EMBL" id="BAAAOF010000008">
    <property type="protein sequence ID" value="GAA1938193.1"/>
    <property type="molecule type" value="Genomic_DNA"/>
</dbReference>